<dbReference type="EMBL" id="LNTU01000034">
    <property type="protein sequence ID" value="KXF76491.1"/>
    <property type="molecule type" value="Genomic_DNA"/>
</dbReference>
<comment type="subcellular location">
    <subcellularLocation>
        <location evidence="1">Cell membrane</location>
        <topology evidence="1">Multi-pass membrane protein</topology>
    </subcellularLocation>
</comment>
<dbReference type="Gene3D" id="1.10.3470.10">
    <property type="entry name" value="ABC transporter involved in vitamin B12 uptake, BtuC"/>
    <property type="match status" value="1"/>
</dbReference>
<gene>
    <name evidence="9" type="ORF">ATN84_16190</name>
</gene>
<reference evidence="9 10" key="1">
    <citation type="submission" date="2015-11" db="EMBL/GenBank/DDBJ databases">
        <title>Draft genome sequence of Paramesorhizobium deserti A-3-E, a strain highly resistant to diverse beta-lactam antibiotics.</title>
        <authorList>
            <person name="Lv R."/>
            <person name="Yang X."/>
            <person name="Fang N."/>
            <person name="Guo J."/>
            <person name="Luo X."/>
            <person name="Peng F."/>
            <person name="Yang R."/>
            <person name="Cui Y."/>
            <person name="Fang C."/>
            <person name="Song Y."/>
        </authorList>
    </citation>
    <scope>NUCLEOTIDE SEQUENCE [LARGE SCALE GENOMIC DNA]</scope>
    <source>
        <strain evidence="9 10">A-3-E</strain>
    </source>
</reference>
<keyword evidence="7 8" id="KW-0472">Membrane</keyword>
<name>A0A135HTG5_9HYPH</name>
<dbReference type="AlphaFoldDB" id="A0A135HTG5"/>
<accession>A0A135HTG5</accession>
<dbReference type="GO" id="GO:0022857">
    <property type="term" value="F:transmembrane transporter activity"/>
    <property type="evidence" value="ECO:0007669"/>
    <property type="project" value="InterPro"/>
</dbReference>
<evidence type="ECO:0000256" key="4">
    <source>
        <dbReference type="ARBA" id="ARBA00022475"/>
    </source>
</evidence>
<keyword evidence="3" id="KW-0813">Transport</keyword>
<evidence type="ECO:0000256" key="7">
    <source>
        <dbReference type="ARBA" id="ARBA00023136"/>
    </source>
</evidence>
<dbReference type="STRING" id="1494590.ATN84_16190"/>
<evidence type="ECO:0000313" key="9">
    <source>
        <dbReference type="EMBL" id="KXF76491.1"/>
    </source>
</evidence>
<dbReference type="Pfam" id="PF01032">
    <property type="entry name" value="FecCD"/>
    <property type="match status" value="1"/>
</dbReference>
<proteinExistence type="inferred from homology"/>
<evidence type="ECO:0000256" key="6">
    <source>
        <dbReference type="ARBA" id="ARBA00022989"/>
    </source>
</evidence>
<evidence type="ECO:0000256" key="5">
    <source>
        <dbReference type="ARBA" id="ARBA00022692"/>
    </source>
</evidence>
<comment type="similarity">
    <text evidence="2">Belongs to the binding-protein-dependent transport system permease family. FecCD subfamily.</text>
</comment>
<evidence type="ECO:0000256" key="2">
    <source>
        <dbReference type="ARBA" id="ARBA00007935"/>
    </source>
</evidence>
<dbReference type="Proteomes" id="UP000070107">
    <property type="component" value="Unassembled WGS sequence"/>
</dbReference>
<dbReference type="PANTHER" id="PTHR30472">
    <property type="entry name" value="FERRIC ENTEROBACTIN TRANSPORT SYSTEM PERMEASE PROTEIN"/>
    <property type="match status" value="1"/>
</dbReference>
<keyword evidence="10" id="KW-1185">Reference proteome</keyword>
<evidence type="ECO:0000256" key="8">
    <source>
        <dbReference type="SAM" id="Phobius"/>
    </source>
</evidence>
<comment type="caution">
    <text evidence="9">The sequence shown here is derived from an EMBL/GenBank/DDBJ whole genome shotgun (WGS) entry which is preliminary data.</text>
</comment>
<dbReference type="PANTHER" id="PTHR30472:SF19">
    <property type="entry name" value="PETROBACTIN IMPORT SYSTEM PERMEASE PROTEIN YCLO"/>
    <property type="match status" value="1"/>
</dbReference>
<feature type="transmembrane region" description="Helical" evidence="8">
    <location>
        <begin position="282"/>
        <end position="304"/>
    </location>
</feature>
<dbReference type="InterPro" id="IPR000522">
    <property type="entry name" value="ABC_transptr_permease_BtuC"/>
</dbReference>
<feature type="transmembrane region" description="Helical" evidence="8">
    <location>
        <begin position="68"/>
        <end position="89"/>
    </location>
</feature>
<organism evidence="9 10">
    <name type="scientific">Paramesorhizobium deserti</name>
    <dbReference type="NCBI Taxonomy" id="1494590"/>
    <lineage>
        <taxon>Bacteria</taxon>
        <taxon>Pseudomonadati</taxon>
        <taxon>Pseudomonadota</taxon>
        <taxon>Alphaproteobacteria</taxon>
        <taxon>Hyphomicrobiales</taxon>
        <taxon>Phyllobacteriaceae</taxon>
        <taxon>Paramesorhizobium</taxon>
    </lineage>
</organism>
<feature type="transmembrane region" description="Helical" evidence="8">
    <location>
        <begin position="252"/>
        <end position="270"/>
    </location>
</feature>
<keyword evidence="5 8" id="KW-0812">Transmembrane</keyword>
<sequence>MTAAVALLACAAYMTIGLRGDLALGLELRGLRLGAMICVGVAVAVSTVVFQTLTANRIVTPSIMGLDALYIFCQTALVFALTGLGFAGIDPRLQFFGNFFVMTGLALALFLPLLGRRLDLGLLLLTGVVLGLLFRSLSVLLARLFDPNDFAVLQGAVFASFSRTRPDLLLIAWLITAAGTVVAWRMRHVLDVVALGEEAAVGLGVSWRSVVAGLLALVAALVAAATALVGPMAFLGLLVASITDRVAGTGRHAVLLPAAALVAVVVLVGGQTVLQHGLGGEGTLAIVVEFIGGIIFLVMLFAGVRR</sequence>
<dbReference type="GO" id="GO:0005886">
    <property type="term" value="C:plasma membrane"/>
    <property type="evidence" value="ECO:0007669"/>
    <property type="project" value="UniProtKB-SubCell"/>
</dbReference>
<evidence type="ECO:0000256" key="1">
    <source>
        <dbReference type="ARBA" id="ARBA00004651"/>
    </source>
</evidence>
<keyword evidence="6 8" id="KW-1133">Transmembrane helix</keyword>
<evidence type="ECO:0000256" key="3">
    <source>
        <dbReference type="ARBA" id="ARBA00022448"/>
    </source>
</evidence>
<protein>
    <submittedName>
        <fullName evidence="9">Iron ABC transporter permease</fullName>
    </submittedName>
</protein>
<feature type="transmembrane region" description="Helical" evidence="8">
    <location>
        <begin position="95"/>
        <end position="115"/>
    </location>
</feature>
<feature type="transmembrane region" description="Helical" evidence="8">
    <location>
        <begin position="122"/>
        <end position="145"/>
    </location>
</feature>
<dbReference type="GO" id="GO:0033214">
    <property type="term" value="P:siderophore-iron import into cell"/>
    <property type="evidence" value="ECO:0007669"/>
    <property type="project" value="TreeGrafter"/>
</dbReference>
<feature type="transmembrane region" description="Helical" evidence="8">
    <location>
        <begin position="213"/>
        <end position="240"/>
    </location>
</feature>
<feature type="transmembrane region" description="Helical" evidence="8">
    <location>
        <begin position="165"/>
        <end position="184"/>
    </location>
</feature>
<evidence type="ECO:0000313" key="10">
    <source>
        <dbReference type="Proteomes" id="UP000070107"/>
    </source>
</evidence>
<keyword evidence="4" id="KW-1003">Cell membrane</keyword>
<dbReference type="InterPro" id="IPR037294">
    <property type="entry name" value="ABC_BtuC-like"/>
</dbReference>
<feature type="transmembrane region" description="Helical" evidence="8">
    <location>
        <begin position="33"/>
        <end position="56"/>
    </location>
</feature>
<dbReference type="SUPFAM" id="SSF81345">
    <property type="entry name" value="ABC transporter involved in vitamin B12 uptake, BtuC"/>
    <property type="match status" value="1"/>
</dbReference>